<keyword evidence="1" id="KW-1188">Viral release from host cell</keyword>
<dbReference type="PANTHER" id="PTHR37813">
    <property type="entry name" value="FELS-2 PROPHAGE PROTEIN"/>
    <property type="match status" value="1"/>
</dbReference>
<feature type="transmembrane region" description="Helical" evidence="2">
    <location>
        <begin position="475"/>
        <end position="493"/>
    </location>
</feature>
<keyword evidence="2" id="KW-0812">Transmembrane</keyword>
<evidence type="ECO:0000259" key="3">
    <source>
        <dbReference type="Pfam" id="PF10145"/>
    </source>
</evidence>
<sequence length="789" mass="83245">MAFNLEAVLKLRDDFSGEMRKATDEVKKSESIFGGFAKNAGKALLGVSAATAGAMAYSTKQFADFEQGMNEVYTLMPGLSEKAMGEMEGHVLDFSKQFGVLPNETIPALYQAISASVPKDNVFEFLETAQMAAKGGVAPLETAVDGITSVVNAYGSEVLSAAEASDLMFTAVKNGKTDFNQLANTLYNVTPTASALGVEFGDITAALATMTAAGTPTATATTQLRQAFIELSKDGGKASGVFQDMAGKTFTEFIAEGGNVADAFNLMYDAADEMGVGVNDLFGSVEAGAAVLGLTGGSAETFAKNIADMGDSAGATETAFEQMNSGIWASLDRLKAGIVANAIELANEWEPVITSALDGLEAHLPKIQEFISGAFEKVGEVIAWVSNDVIPIATDAIQNVISKAQEFRDYITSNWASIEPIVYGLAGAMVALKTGMIAAQTIDAVTKAWTLYRTAGFGAAAASWGLTAALLANPITWIVAGITGLVLAGIALWRNWDTVKEKATELWAWLRESFSTGKEWVVTKLGELATGAVEKFNELRTRAGESLTQFLESTKSFFAQLPETAAYYLGLMIGQATVWLQQLPARMSEFLIQTRDTAVENLSSMATSFGEWFKAAYDNAIEWASQLPDKIVEFVASIPGRVEGLIGSVKESFASLGRSVIDGFVSGFNKAKDAITGLAGSVFERAVGGFQAARDVGGSFLSGFTAGRSGGASRSHYHGLDRVPFDGYNATLHKGERVLTAQEVKAMDSGAGTGVVISGNTFNVRQESDIDAIASALLAKLEQARLAGA</sequence>
<evidence type="ECO:0000313" key="4">
    <source>
        <dbReference type="EMBL" id="QKS71949.1"/>
    </source>
</evidence>
<name>A0A859FFP0_9BACI</name>
<feature type="transmembrane region" description="Helical" evidence="2">
    <location>
        <begin position="421"/>
        <end position="439"/>
    </location>
</feature>
<keyword evidence="2" id="KW-0472">Membrane</keyword>
<proteinExistence type="predicted"/>
<gene>
    <name evidence="4" type="ORF">FLK61_35365</name>
</gene>
<feature type="domain" description="Phage tail tape measure protein" evidence="3">
    <location>
        <begin position="91"/>
        <end position="245"/>
    </location>
</feature>
<dbReference type="PANTHER" id="PTHR37813:SF1">
    <property type="entry name" value="FELS-2 PROPHAGE PROTEIN"/>
    <property type="match status" value="1"/>
</dbReference>
<dbReference type="EMBL" id="CP041372">
    <property type="protein sequence ID" value="QKS71949.1"/>
    <property type="molecule type" value="Genomic_DNA"/>
</dbReference>
<keyword evidence="5" id="KW-1185">Reference proteome</keyword>
<reference evidence="5" key="1">
    <citation type="submission" date="2019-07" db="EMBL/GenBank/DDBJ databases">
        <title>Bacillus alkalisoli sp. nov. isolated from saline soil.</title>
        <authorList>
            <person name="Sun J.-Q."/>
            <person name="Xu L."/>
        </authorList>
    </citation>
    <scope>NUCLEOTIDE SEQUENCE [LARGE SCALE GENOMIC DNA]</scope>
    <source>
        <strain evidence="5">M4U3P1</strain>
    </source>
</reference>
<protein>
    <submittedName>
        <fullName evidence="4">Phage tail tape measure protein</fullName>
    </submittedName>
</protein>
<evidence type="ECO:0000256" key="1">
    <source>
        <dbReference type="ARBA" id="ARBA00022612"/>
    </source>
</evidence>
<dbReference type="InterPro" id="IPR010090">
    <property type="entry name" value="Phage_tape_meas"/>
</dbReference>
<keyword evidence="2" id="KW-1133">Transmembrane helix</keyword>
<organism evidence="4 5">
    <name type="scientific">Paenalkalicoccus suaedae</name>
    <dbReference type="NCBI Taxonomy" id="2592382"/>
    <lineage>
        <taxon>Bacteria</taxon>
        <taxon>Bacillati</taxon>
        <taxon>Bacillota</taxon>
        <taxon>Bacilli</taxon>
        <taxon>Bacillales</taxon>
        <taxon>Bacillaceae</taxon>
        <taxon>Paenalkalicoccus</taxon>
    </lineage>
</organism>
<dbReference type="KEGG" id="psua:FLK61_35365"/>
<dbReference type="Proteomes" id="UP000318138">
    <property type="component" value="Chromosome"/>
</dbReference>
<dbReference type="AlphaFoldDB" id="A0A859FFP0"/>
<feature type="transmembrane region" description="Helical" evidence="2">
    <location>
        <begin position="451"/>
        <end position="469"/>
    </location>
</feature>
<dbReference type="RefSeq" id="WP_176009931.1">
    <property type="nucleotide sequence ID" value="NZ_CP041372.2"/>
</dbReference>
<evidence type="ECO:0000256" key="2">
    <source>
        <dbReference type="SAM" id="Phobius"/>
    </source>
</evidence>
<evidence type="ECO:0000313" key="5">
    <source>
        <dbReference type="Proteomes" id="UP000318138"/>
    </source>
</evidence>
<accession>A0A859FFP0</accession>
<dbReference type="NCBIfam" id="TIGR01760">
    <property type="entry name" value="tape_meas_TP901"/>
    <property type="match status" value="1"/>
</dbReference>
<dbReference type="Pfam" id="PF10145">
    <property type="entry name" value="PhageMin_Tail"/>
    <property type="match status" value="1"/>
</dbReference>